<evidence type="ECO:0000259" key="2">
    <source>
        <dbReference type="Pfam" id="PF15567"/>
    </source>
</evidence>
<keyword evidence="5" id="KW-1185">Reference proteome</keyword>
<accession>A0ABP5E4F4</accession>
<feature type="region of interest" description="Disordered" evidence="1">
    <location>
        <begin position="427"/>
        <end position="465"/>
    </location>
</feature>
<proteinExistence type="predicted"/>
<gene>
    <name evidence="4" type="ORF">GCM10009754_82590</name>
</gene>
<evidence type="ECO:0000259" key="3">
    <source>
        <dbReference type="Pfam" id="PF15644"/>
    </source>
</evidence>
<organism evidence="4 5">
    <name type="scientific">Amycolatopsis minnesotensis</name>
    <dbReference type="NCBI Taxonomy" id="337894"/>
    <lineage>
        <taxon>Bacteria</taxon>
        <taxon>Bacillati</taxon>
        <taxon>Actinomycetota</taxon>
        <taxon>Actinomycetes</taxon>
        <taxon>Pseudonocardiales</taxon>
        <taxon>Pseudonocardiaceae</taxon>
        <taxon>Amycolatopsis</taxon>
    </lineage>
</organism>
<dbReference type="Pfam" id="PF15644">
    <property type="entry name" value="Gln_amidase"/>
    <property type="match status" value="1"/>
</dbReference>
<reference evidence="5" key="1">
    <citation type="journal article" date="2019" name="Int. J. Syst. Evol. Microbiol.">
        <title>The Global Catalogue of Microorganisms (GCM) 10K type strain sequencing project: providing services to taxonomists for standard genome sequencing and annotation.</title>
        <authorList>
            <consortium name="The Broad Institute Genomics Platform"/>
            <consortium name="The Broad Institute Genome Sequencing Center for Infectious Disease"/>
            <person name="Wu L."/>
            <person name="Ma J."/>
        </authorList>
    </citation>
    <scope>NUCLEOTIDE SEQUENCE [LARGE SCALE GENOMIC DNA]</scope>
    <source>
        <strain evidence="5">JCM 14545</strain>
    </source>
</reference>
<dbReference type="InterPro" id="IPR029082">
    <property type="entry name" value="Imm35"/>
</dbReference>
<evidence type="ECO:0000313" key="5">
    <source>
        <dbReference type="Proteomes" id="UP001501116"/>
    </source>
</evidence>
<protein>
    <recommendedName>
        <fullName evidence="6">Papain fold toxin 1 (Glutamine deamidase) of polymorphic toxin system</fullName>
    </recommendedName>
</protein>
<dbReference type="EMBL" id="BAAANN010000059">
    <property type="protein sequence ID" value="GAA1991470.1"/>
    <property type="molecule type" value="Genomic_DNA"/>
</dbReference>
<dbReference type="RefSeq" id="WP_344431319.1">
    <property type="nucleotide sequence ID" value="NZ_BAAANN010000059.1"/>
</dbReference>
<feature type="domain" description="Immunity protein 35" evidence="2">
    <location>
        <begin position="231"/>
        <end position="314"/>
    </location>
</feature>
<comment type="caution">
    <text evidence="4">The sequence shown here is derived from an EMBL/GenBank/DDBJ whole genome shotgun (WGS) entry which is preliminary data.</text>
</comment>
<dbReference type="Pfam" id="PF15567">
    <property type="entry name" value="Imm35"/>
    <property type="match status" value="1"/>
</dbReference>
<dbReference type="Proteomes" id="UP001501116">
    <property type="component" value="Unassembled WGS sequence"/>
</dbReference>
<sequence>MSDEQRRAREWLHRTYGDRVVLADDEPAYSGERSLFFSCRYHDSSEPMLAATICVPRDDSDPFPVANGDPFDEEFNLSGERGAARWRLNARNCMVASDAVLSGHAASALPWHPDDEAPGWWDRMLATHFPGAETDTCADWEQAAKTIEEGGPGTRGVVWLRRRLDGHDLTGHLLYADYGDDGVVFLDAQRGVYADIDDDTADELVVARFAGGPPVPSVAMPWEMAAEDLPAAVRKAEHWLAGTYAEAVQLVDPEPEDELARGWLFAITTRRFTETGDWRDQMLDAALVVPKAGGEAPFGLPNRDPWHWLDEWDAGVPGLPGTPAPGEAAWFAPAVAQLGEVEDVRAQPNWVDALEWISGFPAETRCLIWVRRRDERGRETVGHLLWAVPDAEGVRLVDPMSDDGEPLIDPDPFELRVIRMAAPVAETVPRADTDGEGVPVTSPPEAESGFWDDDAIQNPSVRREN</sequence>
<feature type="domain" description="Tox-PL" evidence="3">
    <location>
        <begin position="89"/>
        <end position="191"/>
    </location>
</feature>
<name>A0ABP5E4F4_9PSEU</name>
<evidence type="ECO:0000256" key="1">
    <source>
        <dbReference type="SAM" id="MobiDB-lite"/>
    </source>
</evidence>
<evidence type="ECO:0000313" key="4">
    <source>
        <dbReference type="EMBL" id="GAA1991470.1"/>
    </source>
</evidence>
<dbReference type="InterPro" id="IPR028908">
    <property type="entry name" value="Tox-PL_dom"/>
</dbReference>
<evidence type="ECO:0008006" key="6">
    <source>
        <dbReference type="Google" id="ProtNLM"/>
    </source>
</evidence>